<dbReference type="AlphaFoldDB" id="A0A2P6QSZ3"/>
<proteinExistence type="predicted"/>
<dbReference type="InterPro" id="IPR035892">
    <property type="entry name" value="C2_domain_sf"/>
</dbReference>
<dbReference type="Pfam" id="PF00168">
    <property type="entry name" value="C2"/>
    <property type="match status" value="1"/>
</dbReference>
<protein>
    <submittedName>
        <fullName evidence="2">Putative C2 domain-containing protein</fullName>
    </submittedName>
</protein>
<reference evidence="2 3" key="1">
    <citation type="journal article" date="2018" name="Nat. Genet.">
        <title>The Rosa genome provides new insights in the design of modern roses.</title>
        <authorList>
            <person name="Bendahmane M."/>
        </authorList>
    </citation>
    <scope>NUCLEOTIDE SEQUENCE [LARGE SCALE GENOMIC DNA]</scope>
    <source>
        <strain evidence="3">cv. Old Blush</strain>
    </source>
</reference>
<evidence type="ECO:0000313" key="2">
    <source>
        <dbReference type="EMBL" id="PRQ37295.1"/>
    </source>
</evidence>
<organism evidence="2 3">
    <name type="scientific">Rosa chinensis</name>
    <name type="common">China rose</name>
    <dbReference type="NCBI Taxonomy" id="74649"/>
    <lineage>
        <taxon>Eukaryota</taxon>
        <taxon>Viridiplantae</taxon>
        <taxon>Streptophyta</taxon>
        <taxon>Embryophyta</taxon>
        <taxon>Tracheophyta</taxon>
        <taxon>Spermatophyta</taxon>
        <taxon>Magnoliopsida</taxon>
        <taxon>eudicotyledons</taxon>
        <taxon>Gunneridae</taxon>
        <taxon>Pentapetalae</taxon>
        <taxon>rosids</taxon>
        <taxon>fabids</taxon>
        <taxon>Rosales</taxon>
        <taxon>Rosaceae</taxon>
        <taxon>Rosoideae</taxon>
        <taxon>Rosoideae incertae sedis</taxon>
        <taxon>Rosa</taxon>
    </lineage>
</organism>
<dbReference type="InterPro" id="IPR000008">
    <property type="entry name" value="C2_dom"/>
</dbReference>
<dbReference type="SUPFAM" id="SSF49562">
    <property type="entry name" value="C2 domain (Calcium/lipid-binding domain, CaLB)"/>
    <property type="match status" value="1"/>
</dbReference>
<dbReference type="Gene3D" id="2.60.40.150">
    <property type="entry name" value="C2 domain"/>
    <property type="match status" value="1"/>
</dbReference>
<dbReference type="Gramene" id="PRQ37295">
    <property type="protein sequence ID" value="PRQ37295"/>
    <property type="gene ID" value="RchiOBHm_Chr4g0400961"/>
</dbReference>
<gene>
    <name evidence="2" type="ORF">RchiOBHm_Chr4g0400961</name>
</gene>
<dbReference type="Proteomes" id="UP000238479">
    <property type="component" value="Chromosome 4"/>
</dbReference>
<sequence length="92" mass="10616">MVEVVGAHNLMLDGEGSSSPFIEIEFENQRLRTQVKYKDLNPIVVSKIGIGWVRPELLSDIDLLDSHFSLITWIANENGWWVELWIVVFVDF</sequence>
<keyword evidence="3" id="KW-1185">Reference proteome</keyword>
<comment type="caution">
    <text evidence="2">The sequence shown here is derived from an EMBL/GenBank/DDBJ whole genome shotgun (WGS) entry which is preliminary data.</text>
</comment>
<evidence type="ECO:0000259" key="1">
    <source>
        <dbReference type="Pfam" id="PF00168"/>
    </source>
</evidence>
<name>A0A2P6QSZ3_ROSCH</name>
<dbReference type="EMBL" id="PDCK01000042">
    <property type="protein sequence ID" value="PRQ37295.1"/>
    <property type="molecule type" value="Genomic_DNA"/>
</dbReference>
<accession>A0A2P6QSZ3</accession>
<evidence type="ECO:0000313" key="3">
    <source>
        <dbReference type="Proteomes" id="UP000238479"/>
    </source>
</evidence>
<dbReference type="STRING" id="74649.A0A2P6QSZ3"/>
<feature type="domain" description="C2" evidence="1">
    <location>
        <begin position="2"/>
        <end position="43"/>
    </location>
</feature>